<dbReference type="InterPro" id="IPR001345">
    <property type="entry name" value="PG/BPGM_mutase_AS"/>
</dbReference>
<dbReference type="RefSeq" id="WP_084045170.1">
    <property type="nucleotide sequence ID" value="NZ_FWWU01000002.1"/>
</dbReference>
<dbReference type="InterPro" id="IPR029033">
    <property type="entry name" value="His_PPase_superfam"/>
</dbReference>
<dbReference type="SMART" id="SM00855">
    <property type="entry name" value="PGAM"/>
    <property type="match status" value="1"/>
</dbReference>
<dbReference type="AlphaFoldDB" id="A0A1W1UB74"/>
<evidence type="ECO:0000313" key="4">
    <source>
        <dbReference type="Proteomes" id="UP000192582"/>
    </source>
</evidence>
<keyword evidence="4" id="KW-1185">Reference proteome</keyword>
<dbReference type="InterPro" id="IPR050275">
    <property type="entry name" value="PGM_Phosphatase"/>
</dbReference>
<dbReference type="OrthoDB" id="9793115at2"/>
<name>A0A1W1UB74_9DEIO</name>
<dbReference type="InterPro" id="IPR013078">
    <property type="entry name" value="His_Pase_superF_clade-1"/>
</dbReference>
<dbReference type="STRING" id="695939.SAMN00790413_06586"/>
<dbReference type="EMBL" id="FWWU01000002">
    <property type="protein sequence ID" value="SMB78282.1"/>
    <property type="molecule type" value="Genomic_DNA"/>
</dbReference>
<keyword evidence="2" id="KW-0413">Isomerase</keyword>
<accession>A0A1W1UB74</accession>
<evidence type="ECO:0000256" key="1">
    <source>
        <dbReference type="ARBA" id="ARBA00023152"/>
    </source>
</evidence>
<dbReference type="PROSITE" id="PS00175">
    <property type="entry name" value="PG_MUTASE"/>
    <property type="match status" value="1"/>
</dbReference>
<reference evidence="3 4" key="1">
    <citation type="submission" date="2017-04" db="EMBL/GenBank/DDBJ databases">
        <authorList>
            <person name="Afonso C.L."/>
            <person name="Miller P.J."/>
            <person name="Scott M.A."/>
            <person name="Spackman E."/>
            <person name="Goraichik I."/>
            <person name="Dimitrov K.M."/>
            <person name="Suarez D.L."/>
            <person name="Swayne D.E."/>
        </authorList>
    </citation>
    <scope>NUCLEOTIDE SEQUENCE [LARGE SCALE GENOMIC DNA]</scope>
    <source>
        <strain evidence="3 4">KR-140</strain>
    </source>
</reference>
<dbReference type="PANTHER" id="PTHR48100">
    <property type="entry name" value="BROAD-SPECIFICITY PHOSPHATASE YOR283W-RELATED"/>
    <property type="match status" value="1"/>
</dbReference>
<dbReference type="PANTHER" id="PTHR48100:SF1">
    <property type="entry name" value="HISTIDINE PHOSPHATASE FAMILY PROTEIN-RELATED"/>
    <property type="match status" value="1"/>
</dbReference>
<dbReference type="SUPFAM" id="SSF53254">
    <property type="entry name" value="Phosphoglycerate mutase-like"/>
    <property type="match status" value="1"/>
</dbReference>
<protein>
    <submittedName>
        <fullName evidence="3">2,3-bisphosphoglycerate-dependent phosphoglycerate mutase</fullName>
    </submittedName>
</protein>
<keyword evidence="1" id="KW-0324">Glycolysis</keyword>
<evidence type="ECO:0000313" key="3">
    <source>
        <dbReference type="EMBL" id="SMB78282.1"/>
    </source>
</evidence>
<proteinExistence type="predicted"/>
<organism evidence="3 4">
    <name type="scientific">Deinococcus hopiensis KR-140</name>
    <dbReference type="NCBI Taxonomy" id="695939"/>
    <lineage>
        <taxon>Bacteria</taxon>
        <taxon>Thermotogati</taxon>
        <taxon>Deinococcota</taxon>
        <taxon>Deinococci</taxon>
        <taxon>Deinococcales</taxon>
        <taxon>Deinococcaceae</taxon>
        <taxon>Deinococcus</taxon>
    </lineage>
</organism>
<dbReference type="CDD" id="cd07067">
    <property type="entry name" value="HP_PGM_like"/>
    <property type="match status" value="1"/>
</dbReference>
<evidence type="ECO:0000256" key="2">
    <source>
        <dbReference type="ARBA" id="ARBA00023235"/>
    </source>
</evidence>
<gene>
    <name evidence="3" type="ORF">SAMN00790413_06586</name>
</gene>
<dbReference type="GO" id="GO:0005737">
    <property type="term" value="C:cytoplasm"/>
    <property type="evidence" value="ECO:0007669"/>
    <property type="project" value="TreeGrafter"/>
</dbReference>
<sequence>MKLLLIRHGQSRNNALEREPGDLQDRLADPPLTELGQQQASRLADWAVRDDLFQRVTHLCTSLTTRAVQTAAPLAQTLGLKVRGLAQAYECGGLTTGPAGGFTPVTGRDHGSLRNDCPALVWPEDLQGRAWDGGAEPWEHTRFTARAAHVTAVLRSLAGEADALALITHHDFAQHVLADLLGLPAPDGGALTFRLHNTGTAYIELRPDGPGPGTRLLHWINRTDHLTPDLVTW</sequence>
<dbReference type="Proteomes" id="UP000192582">
    <property type="component" value="Unassembled WGS sequence"/>
</dbReference>
<dbReference type="Gene3D" id="3.40.50.1240">
    <property type="entry name" value="Phosphoglycerate mutase-like"/>
    <property type="match status" value="1"/>
</dbReference>
<dbReference type="Pfam" id="PF00300">
    <property type="entry name" value="His_Phos_1"/>
    <property type="match status" value="1"/>
</dbReference>
<dbReference type="GO" id="GO:0016791">
    <property type="term" value="F:phosphatase activity"/>
    <property type="evidence" value="ECO:0007669"/>
    <property type="project" value="TreeGrafter"/>
</dbReference>